<feature type="compositionally biased region" description="Basic and acidic residues" evidence="1">
    <location>
        <begin position="119"/>
        <end position="152"/>
    </location>
</feature>
<gene>
    <name evidence="2" type="ORF">EUGRSUZ_E03888</name>
</gene>
<dbReference type="AlphaFoldDB" id="A0A059CAD7"/>
<proteinExistence type="predicted"/>
<name>A0A059CAD7_EUCGR</name>
<accession>A0A059CAD7</accession>
<protein>
    <submittedName>
        <fullName evidence="2">Uncharacterized protein</fullName>
    </submittedName>
</protein>
<reference evidence="2" key="1">
    <citation type="submission" date="2013-07" db="EMBL/GenBank/DDBJ databases">
        <title>The genome of Eucalyptus grandis.</title>
        <authorList>
            <person name="Schmutz J."/>
            <person name="Hayes R."/>
            <person name="Myburg A."/>
            <person name="Tuskan G."/>
            <person name="Grattapaglia D."/>
            <person name="Rokhsar D.S."/>
        </authorList>
    </citation>
    <scope>NUCLEOTIDE SEQUENCE</scope>
    <source>
        <tissue evidence="2">Leaf extractions</tissue>
    </source>
</reference>
<dbReference type="Gramene" id="KCW75141">
    <property type="protein sequence ID" value="KCW75141"/>
    <property type="gene ID" value="EUGRSUZ_E03888"/>
</dbReference>
<organism evidence="2">
    <name type="scientific">Eucalyptus grandis</name>
    <name type="common">Flooded gum</name>
    <dbReference type="NCBI Taxonomy" id="71139"/>
    <lineage>
        <taxon>Eukaryota</taxon>
        <taxon>Viridiplantae</taxon>
        <taxon>Streptophyta</taxon>
        <taxon>Embryophyta</taxon>
        <taxon>Tracheophyta</taxon>
        <taxon>Spermatophyta</taxon>
        <taxon>Magnoliopsida</taxon>
        <taxon>eudicotyledons</taxon>
        <taxon>Gunneridae</taxon>
        <taxon>Pentapetalae</taxon>
        <taxon>rosids</taxon>
        <taxon>malvids</taxon>
        <taxon>Myrtales</taxon>
        <taxon>Myrtaceae</taxon>
        <taxon>Myrtoideae</taxon>
        <taxon>Eucalypteae</taxon>
        <taxon>Eucalyptus</taxon>
    </lineage>
</organism>
<dbReference type="InParanoid" id="A0A059CAD7"/>
<dbReference type="EMBL" id="KK198757">
    <property type="protein sequence ID" value="KCW75141.1"/>
    <property type="molecule type" value="Genomic_DNA"/>
</dbReference>
<sequence length="152" mass="17957">MWKSRSWPPNFLESLQNHTPTQTRSSVYEADLLVRNRNRRRNCSNRTRGFHRRRCSRIRWTFLNLSVSRNMTLELDHCVNPVALDHRVGAHVWRDDPSIVDEEAQSPMVVDPDQPVPILRRDERSGRKMRELAEGQRHSDGMPENKLFETVD</sequence>
<evidence type="ECO:0000313" key="2">
    <source>
        <dbReference type="EMBL" id="KCW75141.1"/>
    </source>
</evidence>
<evidence type="ECO:0000256" key="1">
    <source>
        <dbReference type="SAM" id="MobiDB-lite"/>
    </source>
</evidence>
<feature type="region of interest" description="Disordered" evidence="1">
    <location>
        <begin position="103"/>
        <end position="152"/>
    </location>
</feature>